<sequence length="82" mass="9187">MKNLLKNEKSLLFAGGLLVGTLGLKLIKSNAARKLYVSTLASGMKMQQDAQHMFEEMKEEAEDMCYEAAETVNENSSRKDKE</sequence>
<dbReference type="OrthoDB" id="9810712at2"/>
<evidence type="ECO:0008006" key="3">
    <source>
        <dbReference type="Google" id="ProtNLM"/>
    </source>
</evidence>
<evidence type="ECO:0000313" key="2">
    <source>
        <dbReference type="Proteomes" id="UP000190890"/>
    </source>
</evidence>
<reference evidence="1 2" key="1">
    <citation type="submission" date="2016-05" db="EMBL/GenBank/DDBJ databases">
        <title>Microbial solvent formation.</title>
        <authorList>
            <person name="Poehlein A."/>
            <person name="Montoya Solano J.D."/>
            <person name="Flitsch S."/>
            <person name="Krabben P."/>
            <person name="Duerre P."/>
            <person name="Daniel R."/>
        </authorList>
    </citation>
    <scope>NUCLEOTIDE SEQUENCE [LARGE SCALE GENOMIC DNA]</scope>
    <source>
        <strain evidence="1 2">DSM 2619</strain>
    </source>
</reference>
<evidence type="ECO:0000313" key="1">
    <source>
        <dbReference type="EMBL" id="OOM79649.1"/>
    </source>
</evidence>
<organism evidence="1 2">
    <name type="scientific">Clostridium puniceum</name>
    <dbReference type="NCBI Taxonomy" id="29367"/>
    <lineage>
        <taxon>Bacteria</taxon>
        <taxon>Bacillati</taxon>
        <taxon>Bacillota</taxon>
        <taxon>Clostridia</taxon>
        <taxon>Eubacteriales</taxon>
        <taxon>Clostridiaceae</taxon>
        <taxon>Clostridium</taxon>
    </lineage>
</organism>
<name>A0A1S8TPT8_9CLOT</name>
<dbReference type="InterPro" id="IPR046092">
    <property type="entry name" value="DUF6110"/>
</dbReference>
<protein>
    <recommendedName>
        <fullName evidence="3">DUF1490 domain-containing protein</fullName>
    </recommendedName>
</protein>
<dbReference type="Pfam" id="PF19605">
    <property type="entry name" value="DUF6110"/>
    <property type="match status" value="1"/>
</dbReference>
<proteinExistence type="predicted"/>
<dbReference type="RefSeq" id="WP_077846774.1">
    <property type="nucleotide sequence ID" value="NZ_LZZM01000099.1"/>
</dbReference>
<dbReference type="STRING" id="29367.CLPUN_15970"/>
<gene>
    <name evidence="1" type="ORF">CLPUN_15970</name>
</gene>
<dbReference type="EMBL" id="LZZM01000099">
    <property type="protein sequence ID" value="OOM79649.1"/>
    <property type="molecule type" value="Genomic_DNA"/>
</dbReference>
<keyword evidence="2" id="KW-1185">Reference proteome</keyword>
<dbReference type="Proteomes" id="UP000190890">
    <property type="component" value="Unassembled WGS sequence"/>
</dbReference>
<comment type="caution">
    <text evidence="1">The sequence shown here is derived from an EMBL/GenBank/DDBJ whole genome shotgun (WGS) entry which is preliminary data.</text>
</comment>
<dbReference type="AlphaFoldDB" id="A0A1S8TPT8"/>
<accession>A0A1S8TPT8</accession>